<accession>A0A8H7XM67</accession>
<sequence>MVLVVDKASQLNVDEKSPYEVGQKQTEHYTRLYNEVTPGVPEVTIKFQEPLSARIFLNGQTPIHKGTGVEIEDVHRFSFGMSIAHTSLFNFMEIIQVSLDSPSTDICLRDLAESTSNIYKLLRPWFCSSQPCHEVFKPIKSQALSYITAIDFSITAAQKGYTFCDEVIAFAASLGSSNDADRQEYLRGMVDLAHQAEGNAERAKAEFRNVRIVVGQLVQDAKKNINLNQYETASSNETRLKEFEDGVSLLERFSACISSYISWWNTIYMSHKSQVTRQTHVATNYNKIRNNDVLTKWKELRQEYVFYTDRIQHIQDTNSDFRKNAFQFLEEHQKATSDFTGFHDGYDGTHSDQLIPPPSSRRLANDQVPFPSTHLNTGDPTALLFIPIAISYRHLARHSSTMGKRERFLHFIGLKHQSYDLVDSTIESFELLVPWCSGQESGSKAGTMIRAQACSYAIAIDKSIIAAQYGFNTAREVLTIVRLSKACDKKGTQEHWKDMLKWAERGKKNAIDAQKEFRNVRVILMKLIEQAKRDPEETHDQLDTLKSHIPVLERFSEQVSQFASWWNGLEMQNGSQHRRTMMLQSMYNQVREASVVAEWMKLEDQYVDYTSAIKDLTELNPDYKTILQQALAGNMSTSR</sequence>
<name>A0A8H7XM67_PSICU</name>
<protein>
    <submittedName>
        <fullName evidence="1">Uncharacterized protein</fullName>
    </submittedName>
</protein>
<dbReference type="AlphaFoldDB" id="A0A8H7XM67"/>
<comment type="caution">
    <text evidence="1">The sequence shown here is derived from an EMBL/GenBank/DDBJ whole genome shotgun (WGS) entry which is preliminary data.</text>
</comment>
<reference evidence="1" key="1">
    <citation type="submission" date="2021-02" db="EMBL/GenBank/DDBJ databases">
        <title>Psilocybe cubensis genome.</title>
        <authorList>
            <person name="Mckernan K.J."/>
            <person name="Crawford S."/>
            <person name="Trippe A."/>
            <person name="Kane L.T."/>
            <person name="Mclaughlin S."/>
        </authorList>
    </citation>
    <scope>NUCLEOTIDE SEQUENCE [LARGE SCALE GENOMIC DNA]</scope>
    <source>
        <strain evidence="1">MGC-MH-2018</strain>
    </source>
</reference>
<organism evidence="1">
    <name type="scientific">Psilocybe cubensis</name>
    <name type="common">Psychedelic mushroom</name>
    <name type="synonym">Stropharia cubensis</name>
    <dbReference type="NCBI Taxonomy" id="181762"/>
    <lineage>
        <taxon>Eukaryota</taxon>
        <taxon>Fungi</taxon>
        <taxon>Dikarya</taxon>
        <taxon>Basidiomycota</taxon>
        <taxon>Agaricomycotina</taxon>
        <taxon>Agaricomycetes</taxon>
        <taxon>Agaricomycetidae</taxon>
        <taxon>Agaricales</taxon>
        <taxon>Agaricineae</taxon>
        <taxon>Strophariaceae</taxon>
        <taxon>Psilocybe</taxon>
    </lineage>
</organism>
<gene>
    <name evidence="1" type="ORF">JR316_013070</name>
</gene>
<proteinExistence type="predicted"/>
<evidence type="ECO:0000313" key="1">
    <source>
        <dbReference type="EMBL" id="KAG5162150.1"/>
    </source>
</evidence>
<dbReference type="EMBL" id="JAFIQS010000021">
    <property type="protein sequence ID" value="KAG5162150.1"/>
    <property type="molecule type" value="Genomic_DNA"/>
</dbReference>